<proteinExistence type="predicted"/>
<evidence type="ECO:0000313" key="2">
    <source>
        <dbReference type="Proteomes" id="UP000324222"/>
    </source>
</evidence>
<name>A0A5B7DIZ1_PORTR</name>
<protein>
    <submittedName>
        <fullName evidence="1">Uncharacterized protein</fullName>
    </submittedName>
</protein>
<organism evidence="1 2">
    <name type="scientific">Portunus trituberculatus</name>
    <name type="common">Swimming crab</name>
    <name type="synonym">Neptunus trituberculatus</name>
    <dbReference type="NCBI Taxonomy" id="210409"/>
    <lineage>
        <taxon>Eukaryota</taxon>
        <taxon>Metazoa</taxon>
        <taxon>Ecdysozoa</taxon>
        <taxon>Arthropoda</taxon>
        <taxon>Crustacea</taxon>
        <taxon>Multicrustacea</taxon>
        <taxon>Malacostraca</taxon>
        <taxon>Eumalacostraca</taxon>
        <taxon>Eucarida</taxon>
        <taxon>Decapoda</taxon>
        <taxon>Pleocyemata</taxon>
        <taxon>Brachyura</taxon>
        <taxon>Eubrachyura</taxon>
        <taxon>Portunoidea</taxon>
        <taxon>Portunidae</taxon>
        <taxon>Portuninae</taxon>
        <taxon>Portunus</taxon>
    </lineage>
</organism>
<accession>A0A5B7DIZ1</accession>
<gene>
    <name evidence="1" type="ORF">E2C01_014491</name>
</gene>
<dbReference type="Proteomes" id="UP000324222">
    <property type="component" value="Unassembled WGS sequence"/>
</dbReference>
<sequence length="43" mass="5036">MCPSTEGVYDNDNNNEEYTLFKRALNINPFNTGTHYYLENCDD</sequence>
<evidence type="ECO:0000313" key="1">
    <source>
        <dbReference type="EMBL" id="MPC21501.1"/>
    </source>
</evidence>
<reference evidence="1 2" key="1">
    <citation type="submission" date="2019-05" db="EMBL/GenBank/DDBJ databases">
        <title>Another draft genome of Portunus trituberculatus and its Hox gene families provides insights of decapod evolution.</title>
        <authorList>
            <person name="Jeong J.-H."/>
            <person name="Song I."/>
            <person name="Kim S."/>
            <person name="Choi T."/>
            <person name="Kim D."/>
            <person name="Ryu S."/>
            <person name="Kim W."/>
        </authorList>
    </citation>
    <scope>NUCLEOTIDE SEQUENCE [LARGE SCALE GENOMIC DNA]</scope>
    <source>
        <tissue evidence="1">Muscle</tissue>
    </source>
</reference>
<comment type="caution">
    <text evidence="1">The sequence shown here is derived from an EMBL/GenBank/DDBJ whole genome shotgun (WGS) entry which is preliminary data.</text>
</comment>
<dbReference type="EMBL" id="VSRR010000984">
    <property type="protein sequence ID" value="MPC21501.1"/>
    <property type="molecule type" value="Genomic_DNA"/>
</dbReference>
<dbReference type="AlphaFoldDB" id="A0A5B7DIZ1"/>
<keyword evidence="2" id="KW-1185">Reference proteome</keyword>